<dbReference type="AlphaFoldDB" id="A0A936NBW4"/>
<comment type="caution">
    <text evidence="1">The sequence shown here is derived from an EMBL/GenBank/DDBJ whole genome shotgun (WGS) entry which is preliminary data.</text>
</comment>
<protein>
    <submittedName>
        <fullName evidence="1">Uncharacterized protein</fullName>
    </submittedName>
</protein>
<reference evidence="1 2" key="1">
    <citation type="submission" date="2020-10" db="EMBL/GenBank/DDBJ databases">
        <title>Connecting structure to function with the recovery of over 1000 high-quality activated sludge metagenome-assembled genomes encoding full-length rRNA genes using long-read sequencing.</title>
        <authorList>
            <person name="Singleton C.M."/>
            <person name="Petriglieri F."/>
            <person name="Kristensen J.M."/>
            <person name="Kirkegaard R.H."/>
            <person name="Michaelsen T.Y."/>
            <person name="Andersen M.H."/>
            <person name="Karst S.M."/>
            <person name="Dueholm M.S."/>
            <person name="Nielsen P.H."/>
            <person name="Albertsen M."/>
        </authorList>
    </citation>
    <scope>NUCLEOTIDE SEQUENCE [LARGE SCALE GENOMIC DNA]</scope>
    <source>
        <strain evidence="1">Lyne_18-Q3-R50-59_MAXAC.006</strain>
    </source>
</reference>
<gene>
    <name evidence="1" type="ORF">IPN02_03815</name>
</gene>
<dbReference type="Proteomes" id="UP000727993">
    <property type="component" value="Unassembled WGS sequence"/>
</dbReference>
<accession>A0A936NBW4</accession>
<dbReference type="EMBL" id="JADJZA010000001">
    <property type="protein sequence ID" value="MBK9295999.1"/>
    <property type="molecule type" value="Genomic_DNA"/>
</dbReference>
<sequence length="62" mass="7118">MIHAYRNHWRSFETEDPAVTMYIGPTFNADPLEVGVVVDGDDAVVIQAMPARDKFLRGWWKP</sequence>
<proteinExistence type="predicted"/>
<evidence type="ECO:0000313" key="1">
    <source>
        <dbReference type="EMBL" id="MBK9295999.1"/>
    </source>
</evidence>
<name>A0A936NBW4_9ACTN</name>
<evidence type="ECO:0000313" key="2">
    <source>
        <dbReference type="Proteomes" id="UP000727993"/>
    </source>
</evidence>
<organism evidence="1 2">
    <name type="scientific">Candidatus Neomicrothrix subdominans</name>
    <dbReference type="NCBI Taxonomy" id="2954438"/>
    <lineage>
        <taxon>Bacteria</taxon>
        <taxon>Bacillati</taxon>
        <taxon>Actinomycetota</taxon>
        <taxon>Acidimicrobiia</taxon>
        <taxon>Acidimicrobiales</taxon>
        <taxon>Microthrixaceae</taxon>
        <taxon>Candidatus Neomicrothrix</taxon>
    </lineage>
</organism>